<dbReference type="InterPro" id="IPR053177">
    <property type="entry name" value="ADP-glucose_phosphorylase"/>
</dbReference>
<feature type="domain" description="Galactose-1-phosphate uridyl transferase N-terminal" evidence="5">
    <location>
        <begin position="80"/>
        <end position="141"/>
    </location>
</feature>
<evidence type="ECO:0000259" key="5">
    <source>
        <dbReference type="Pfam" id="PF01087"/>
    </source>
</evidence>
<dbReference type="PANTHER" id="PTHR42763:SF2">
    <property type="entry name" value="ADP-GLUCOSE PHOSPHORYLASE"/>
    <property type="match status" value="1"/>
</dbReference>
<dbReference type="Proteomes" id="UP000177369">
    <property type="component" value="Unassembled WGS sequence"/>
</dbReference>
<comment type="caution">
    <text evidence="6">The sequence shown here is derived from an EMBL/GenBank/DDBJ whole genome shotgun (WGS) entry which is preliminary data.</text>
</comment>
<dbReference type="Gene3D" id="3.30.428.10">
    <property type="entry name" value="HIT-like"/>
    <property type="match status" value="3"/>
</dbReference>
<dbReference type="Pfam" id="PF01087">
    <property type="entry name" value="GalP_UDP_transf"/>
    <property type="match status" value="1"/>
</dbReference>
<accession>A0A1F5GB03</accession>
<dbReference type="GO" id="GO:0008270">
    <property type="term" value="F:zinc ion binding"/>
    <property type="evidence" value="ECO:0007669"/>
    <property type="project" value="InterPro"/>
</dbReference>
<dbReference type="AlphaFoldDB" id="A0A1F5GB03"/>
<dbReference type="EMBL" id="MFBD01000013">
    <property type="protein sequence ID" value="OGD89051.1"/>
    <property type="molecule type" value="Genomic_DNA"/>
</dbReference>
<dbReference type="GO" id="GO:0006012">
    <property type="term" value="P:galactose metabolic process"/>
    <property type="evidence" value="ECO:0007669"/>
    <property type="project" value="InterPro"/>
</dbReference>
<organism evidence="6 7">
    <name type="scientific">Candidatus Curtissbacteria bacterium RIFCSPHIGHO2_02_FULL_40_16b</name>
    <dbReference type="NCBI Taxonomy" id="1797714"/>
    <lineage>
        <taxon>Bacteria</taxon>
        <taxon>Candidatus Curtissiibacteriota</taxon>
    </lineage>
</organism>
<proteinExistence type="predicted"/>
<dbReference type="InterPro" id="IPR001937">
    <property type="entry name" value="GalP_UDPtransf1"/>
</dbReference>
<evidence type="ECO:0000256" key="4">
    <source>
        <dbReference type="PIRSR" id="PIRSR000808-1"/>
    </source>
</evidence>
<dbReference type="InterPro" id="IPR036265">
    <property type="entry name" value="HIT-like_sf"/>
</dbReference>
<reference evidence="6 7" key="1">
    <citation type="journal article" date="2016" name="Nat. Commun.">
        <title>Thousands of microbial genomes shed light on interconnected biogeochemical processes in an aquifer system.</title>
        <authorList>
            <person name="Anantharaman K."/>
            <person name="Brown C.T."/>
            <person name="Hug L.A."/>
            <person name="Sharon I."/>
            <person name="Castelle C.J."/>
            <person name="Probst A.J."/>
            <person name="Thomas B.C."/>
            <person name="Singh A."/>
            <person name="Wilkins M.J."/>
            <person name="Karaoz U."/>
            <person name="Brodie E.L."/>
            <person name="Williams K.H."/>
            <person name="Hubbard S.S."/>
            <person name="Banfield J.F."/>
        </authorList>
    </citation>
    <scope>NUCLEOTIDE SEQUENCE [LARGE SCALE GENOMIC DNA]</scope>
</reference>
<dbReference type="InterPro" id="IPR005849">
    <property type="entry name" value="GalP_Utransf_N"/>
</dbReference>
<protein>
    <recommendedName>
        <fullName evidence="5">Galactose-1-phosphate uridyl transferase N-terminal domain-containing protein</fullName>
    </recommendedName>
</protein>
<evidence type="ECO:0000313" key="7">
    <source>
        <dbReference type="Proteomes" id="UP000177369"/>
    </source>
</evidence>
<dbReference type="SUPFAM" id="SSF54197">
    <property type="entry name" value="HIT-like"/>
    <property type="match status" value="2"/>
</dbReference>
<evidence type="ECO:0000256" key="2">
    <source>
        <dbReference type="ARBA" id="ARBA00022695"/>
    </source>
</evidence>
<evidence type="ECO:0000256" key="3">
    <source>
        <dbReference type="ARBA" id="ARBA00023277"/>
    </source>
</evidence>
<sequence length="308" mass="35210">MAKYVPDITTNRWVIFAESRSKRPKDGEVAPNVNKICVFCPGFEKMPGEEVYRIGEGNAYEKGWKVRVIKNKFPITDFHEVIIHSPDDQVDIDKLPIEHVRLILEAYRERFNEHRKNGHVIIFNNVGEVAGASIVHPHSQLVVVPRQITLDTLPLEPVVNIVRENNDFVVFCPDFSQWPFEVWIAPKKKGTDFGEIEDRVLSSFATTLQETLRRLIRHLYGGSHLHPGVPAVSFKGEPAYNYYIDYGKEWYVRIIPRLVHRAGFELGTGLSVNTVDPADAAVVLKQEILDENEVRSEIVESEVRGEKE</sequence>
<gene>
    <name evidence="6" type="ORF">A3D04_00780</name>
</gene>
<dbReference type="PIRSF" id="PIRSF000808">
    <property type="entry name" value="GalT"/>
    <property type="match status" value="1"/>
</dbReference>
<evidence type="ECO:0000313" key="6">
    <source>
        <dbReference type="EMBL" id="OGD89051.1"/>
    </source>
</evidence>
<dbReference type="GO" id="GO:0008108">
    <property type="term" value="F:UDP-glucose:hexose-1-phosphate uridylyltransferase activity"/>
    <property type="evidence" value="ECO:0007669"/>
    <property type="project" value="InterPro"/>
</dbReference>
<keyword evidence="1" id="KW-0808">Transferase</keyword>
<dbReference type="STRING" id="1797714.A3D04_00780"/>
<dbReference type="PANTHER" id="PTHR42763">
    <property type="entry name" value="ADP-GLUCOSE PHOSPHORYLASE"/>
    <property type="match status" value="1"/>
</dbReference>
<name>A0A1F5GB03_9BACT</name>
<feature type="active site" description="Tele-UMP-histidine intermediate" evidence="4">
    <location>
        <position position="138"/>
    </location>
</feature>
<keyword evidence="3" id="KW-0119">Carbohydrate metabolism</keyword>
<keyword evidence="2" id="KW-0548">Nucleotidyltransferase</keyword>
<evidence type="ECO:0000256" key="1">
    <source>
        <dbReference type="ARBA" id="ARBA00022679"/>
    </source>
</evidence>